<keyword evidence="2" id="KW-1185">Reference proteome</keyword>
<gene>
    <name evidence="1" type="ORF">NDU88_002362</name>
</gene>
<accession>A0AAV7UX22</accession>
<evidence type="ECO:0000313" key="1">
    <source>
        <dbReference type="EMBL" id="KAJ1193056.1"/>
    </source>
</evidence>
<proteinExistence type="predicted"/>
<organism evidence="1 2">
    <name type="scientific">Pleurodeles waltl</name>
    <name type="common">Iberian ribbed newt</name>
    <dbReference type="NCBI Taxonomy" id="8319"/>
    <lineage>
        <taxon>Eukaryota</taxon>
        <taxon>Metazoa</taxon>
        <taxon>Chordata</taxon>
        <taxon>Craniata</taxon>
        <taxon>Vertebrata</taxon>
        <taxon>Euteleostomi</taxon>
        <taxon>Amphibia</taxon>
        <taxon>Batrachia</taxon>
        <taxon>Caudata</taxon>
        <taxon>Salamandroidea</taxon>
        <taxon>Salamandridae</taxon>
        <taxon>Pleurodelinae</taxon>
        <taxon>Pleurodeles</taxon>
    </lineage>
</organism>
<comment type="caution">
    <text evidence="1">The sequence shown here is derived from an EMBL/GenBank/DDBJ whole genome shotgun (WGS) entry which is preliminary data.</text>
</comment>
<sequence length="110" mass="12034">MRQRFPMAADRKDPFRGPGRVWHRGGIGHGLQTSCRWCLEGVEELRGPPAAEPRLLQGTARGASVDGPDFPWRAAEWRGVAARAEARRRAIAARVHNGVGCGVTGTTHNR</sequence>
<dbReference type="EMBL" id="JANPWB010000004">
    <property type="protein sequence ID" value="KAJ1193056.1"/>
    <property type="molecule type" value="Genomic_DNA"/>
</dbReference>
<dbReference type="AlphaFoldDB" id="A0AAV7UX22"/>
<reference evidence="1" key="1">
    <citation type="journal article" date="2022" name="bioRxiv">
        <title>Sequencing and chromosome-scale assembly of the giantPleurodeles waltlgenome.</title>
        <authorList>
            <person name="Brown T."/>
            <person name="Elewa A."/>
            <person name="Iarovenko S."/>
            <person name="Subramanian E."/>
            <person name="Araus A.J."/>
            <person name="Petzold A."/>
            <person name="Susuki M."/>
            <person name="Suzuki K.-i.T."/>
            <person name="Hayashi T."/>
            <person name="Toyoda A."/>
            <person name="Oliveira C."/>
            <person name="Osipova E."/>
            <person name="Leigh N.D."/>
            <person name="Simon A."/>
            <person name="Yun M.H."/>
        </authorList>
    </citation>
    <scope>NUCLEOTIDE SEQUENCE</scope>
    <source>
        <strain evidence="1">20211129_DDA</strain>
        <tissue evidence="1">Liver</tissue>
    </source>
</reference>
<evidence type="ECO:0000313" key="2">
    <source>
        <dbReference type="Proteomes" id="UP001066276"/>
    </source>
</evidence>
<dbReference type="Proteomes" id="UP001066276">
    <property type="component" value="Chromosome 2_2"/>
</dbReference>
<protein>
    <submittedName>
        <fullName evidence="1">Uncharacterized protein</fullName>
    </submittedName>
</protein>
<name>A0AAV7UX22_PLEWA</name>